<dbReference type="EMBL" id="ML986613">
    <property type="protein sequence ID" value="KAF2264783.1"/>
    <property type="molecule type" value="Genomic_DNA"/>
</dbReference>
<feature type="compositionally biased region" description="Basic and acidic residues" evidence="1">
    <location>
        <begin position="132"/>
        <end position="147"/>
    </location>
</feature>
<comment type="caution">
    <text evidence="2">The sequence shown here is derived from an EMBL/GenBank/DDBJ whole genome shotgun (WGS) entry which is preliminary data.</text>
</comment>
<reference evidence="3" key="1">
    <citation type="journal article" date="2020" name="Stud. Mycol.">
        <title>101 Dothideomycetes genomes: A test case for predicting lifestyles and emergence of pathogens.</title>
        <authorList>
            <person name="Haridas S."/>
            <person name="Albert R."/>
            <person name="Binder M."/>
            <person name="Bloem J."/>
            <person name="LaButti K."/>
            <person name="Salamov A."/>
            <person name="Andreopoulos B."/>
            <person name="Baker S."/>
            <person name="Barry K."/>
            <person name="Bills G."/>
            <person name="Bluhm B."/>
            <person name="Cannon C."/>
            <person name="Castanera R."/>
            <person name="Culley D."/>
            <person name="Daum C."/>
            <person name="Ezra D."/>
            <person name="Gonzalez J."/>
            <person name="Henrissat B."/>
            <person name="Kuo A."/>
            <person name="Liang C."/>
            <person name="Lipzen A."/>
            <person name="Lutzoni F."/>
            <person name="Magnuson J."/>
            <person name="Mondo S."/>
            <person name="Nolan M."/>
            <person name="Ohm R."/>
            <person name="Pangilinan J."/>
            <person name="Park H.-J."/>
            <person name="Ramirez L."/>
            <person name="Alfaro M."/>
            <person name="Sun H."/>
            <person name="Tritt A."/>
            <person name="Yoshinaga Y."/>
            <person name="Zwiers L.-H."/>
            <person name="Turgeon B."/>
            <person name="Goodwin S."/>
            <person name="Spatafora J."/>
            <person name="Crous P."/>
            <person name="Grigoriev I."/>
        </authorList>
    </citation>
    <scope>NUCLEOTIDE SEQUENCE [LARGE SCALE GENOMIC DNA]</scope>
    <source>
        <strain evidence="3">CBS 304.66</strain>
    </source>
</reference>
<feature type="region of interest" description="Disordered" evidence="1">
    <location>
        <begin position="251"/>
        <end position="287"/>
    </location>
</feature>
<dbReference type="Proteomes" id="UP000800093">
    <property type="component" value="Unassembled WGS sequence"/>
</dbReference>
<gene>
    <name evidence="2" type="ORF">CC78DRAFT_580023</name>
</gene>
<accession>A0A9P4KBS6</accession>
<sequence>MRANGRNIRAAGMMRFAEPRDCLPYTGASEMDKKGACLEESEGGGGTGRTRLSDGRRGGFARAVAWAVPPGPSTGRVTHRAAIARPEAAVTALAAYSKVAAAAAAAVWAFKAPPWSAARCKTPPARGITPRLDARDLRPGRPDWPRDARHLHDARCRAEQAPFPSPPTPHARLMRMMRTMTMSCEDETTTYLRTCLRAPLTPAVPVHGSIATACQSPRRLFRPPPNSARSCIVLQSPSASHSTRAYLSPPVRTHASLSCRPPHHHSNPLPHSRPAPSGELYPGLMKA</sequence>
<evidence type="ECO:0000256" key="1">
    <source>
        <dbReference type="SAM" id="MobiDB-lite"/>
    </source>
</evidence>
<evidence type="ECO:0000313" key="3">
    <source>
        <dbReference type="Proteomes" id="UP000800093"/>
    </source>
</evidence>
<keyword evidence="3" id="KW-1185">Reference proteome</keyword>
<dbReference type="AlphaFoldDB" id="A0A9P4KBS6"/>
<name>A0A9P4KBS6_9PLEO</name>
<proteinExistence type="predicted"/>
<feature type="region of interest" description="Disordered" evidence="1">
    <location>
        <begin position="121"/>
        <end position="147"/>
    </location>
</feature>
<protein>
    <submittedName>
        <fullName evidence="2">Uncharacterized protein</fullName>
    </submittedName>
</protein>
<organism evidence="2 3">
    <name type="scientific">Lojkania enalia</name>
    <dbReference type="NCBI Taxonomy" id="147567"/>
    <lineage>
        <taxon>Eukaryota</taxon>
        <taxon>Fungi</taxon>
        <taxon>Dikarya</taxon>
        <taxon>Ascomycota</taxon>
        <taxon>Pezizomycotina</taxon>
        <taxon>Dothideomycetes</taxon>
        <taxon>Pleosporomycetidae</taxon>
        <taxon>Pleosporales</taxon>
        <taxon>Pleosporales incertae sedis</taxon>
        <taxon>Lojkania</taxon>
    </lineage>
</organism>
<evidence type="ECO:0000313" key="2">
    <source>
        <dbReference type="EMBL" id="KAF2264783.1"/>
    </source>
</evidence>